<dbReference type="InterPro" id="IPR006311">
    <property type="entry name" value="TAT_signal"/>
</dbReference>
<dbReference type="RefSeq" id="WP_182529948.1">
    <property type="nucleotide sequence ID" value="NZ_JACGXL010000001.1"/>
</dbReference>
<evidence type="ECO:0000313" key="4">
    <source>
        <dbReference type="Proteomes" id="UP000550401"/>
    </source>
</evidence>
<protein>
    <recommendedName>
        <fullName evidence="2">DUF6916 domain-containing protein</fullName>
    </recommendedName>
</protein>
<dbReference type="Proteomes" id="UP000550401">
    <property type="component" value="Unassembled WGS sequence"/>
</dbReference>
<feature type="signal peptide" evidence="1">
    <location>
        <begin position="1"/>
        <end position="28"/>
    </location>
</feature>
<evidence type="ECO:0000256" key="1">
    <source>
        <dbReference type="SAM" id="SignalP"/>
    </source>
</evidence>
<keyword evidence="1" id="KW-0732">Signal</keyword>
<accession>A0A839F3Y1</accession>
<comment type="caution">
    <text evidence="3">The sequence shown here is derived from an EMBL/GenBank/DDBJ whole genome shotgun (WGS) entry which is preliminary data.</text>
</comment>
<feature type="chain" id="PRO_5032356785" description="DUF6916 domain-containing protein" evidence="1">
    <location>
        <begin position="29"/>
        <end position="134"/>
    </location>
</feature>
<gene>
    <name evidence="3" type="ORF">FHW12_001102</name>
</gene>
<evidence type="ECO:0000259" key="2">
    <source>
        <dbReference type="Pfam" id="PF21880"/>
    </source>
</evidence>
<keyword evidence="4" id="KW-1185">Reference proteome</keyword>
<dbReference type="AlphaFoldDB" id="A0A839F3Y1"/>
<dbReference type="PROSITE" id="PS51318">
    <property type="entry name" value="TAT"/>
    <property type="match status" value="1"/>
</dbReference>
<dbReference type="Pfam" id="PF21880">
    <property type="entry name" value="DUF6916"/>
    <property type="match status" value="1"/>
</dbReference>
<feature type="domain" description="DUF6916" evidence="2">
    <location>
        <begin position="37"/>
        <end position="131"/>
    </location>
</feature>
<dbReference type="EMBL" id="JACGXL010000001">
    <property type="protein sequence ID" value="MBA8886911.1"/>
    <property type="molecule type" value="Genomic_DNA"/>
</dbReference>
<proteinExistence type="predicted"/>
<sequence>MPQRRRFLLQLGAASVALSLGKAGEALAAAAAPSADLSVSAFAPLIGRDFKLVRDGTASDLKLVKVVPLKNAKGYADEKRALERCFTLVFRSEQPSVLAEGIYEFSSSGRLGFSAFMSPILGDKRSYQVVFSQG</sequence>
<reference evidence="3 4" key="1">
    <citation type="submission" date="2020-07" db="EMBL/GenBank/DDBJ databases">
        <title>Genomic Encyclopedia of Type Strains, Phase IV (KMG-V): Genome sequencing to study the core and pangenomes of soil and plant-associated prokaryotes.</title>
        <authorList>
            <person name="Whitman W."/>
        </authorList>
    </citation>
    <scope>NUCLEOTIDE SEQUENCE [LARGE SCALE GENOMIC DNA]</scope>
    <source>
        <strain evidence="3 4">RH2WT43</strain>
    </source>
</reference>
<organism evidence="3 4">
    <name type="scientific">Dokdonella fugitiva</name>
    <dbReference type="NCBI Taxonomy" id="328517"/>
    <lineage>
        <taxon>Bacteria</taxon>
        <taxon>Pseudomonadati</taxon>
        <taxon>Pseudomonadota</taxon>
        <taxon>Gammaproteobacteria</taxon>
        <taxon>Lysobacterales</taxon>
        <taxon>Rhodanobacteraceae</taxon>
        <taxon>Dokdonella</taxon>
    </lineage>
</organism>
<name>A0A839F3Y1_9GAMM</name>
<evidence type="ECO:0000313" key="3">
    <source>
        <dbReference type="EMBL" id="MBA8886911.1"/>
    </source>
</evidence>
<dbReference type="InterPro" id="IPR054209">
    <property type="entry name" value="DUF6916"/>
</dbReference>